<keyword evidence="10 12" id="KW-0067">ATP-binding</keyword>
<feature type="binding site" evidence="12 14">
    <location>
        <begin position="351"/>
        <end position="354"/>
    </location>
    <ligand>
        <name>ATP</name>
        <dbReference type="ChEBI" id="CHEBI:30616"/>
    </ligand>
</feature>
<evidence type="ECO:0000256" key="5">
    <source>
        <dbReference type="ARBA" id="ARBA00013061"/>
    </source>
</evidence>
<organism evidence="16 17">
    <name type="scientific">Propionispira arboris</name>
    <dbReference type="NCBI Taxonomy" id="84035"/>
    <lineage>
        <taxon>Bacteria</taxon>
        <taxon>Bacillati</taxon>
        <taxon>Bacillota</taxon>
        <taxon>Negativicutes</taxon>
        <taxon>Selenomonadales</taxon>
        <taxon>Selenomonadaceae</taxon>
        <taxon>Propionispira</taxon>
    </lineage>
</organism>
<comment type="subcellular location">
    <subcellularLocation>
        <location evidence="12">Cytoplasm</location>
    </subcellularLocation>
</comment>
<feature type="binding site" evidence="12">
    <location>
        <position position="38"/>
    </location>
    <ligand>
        <name>substrate</name>
    </ligand>
</feature>
<evidence type="ECO:0000256" key="9">
    <source>
        <dbReference type="ARBA" id="ARBA00022777"/>
    </source>
</evidence>
<dbReference type="HAMAP" id="MF_00145">
    <property type="entry name" value="Phosphoglyc_kinase"/>
    <property type="match status" value="1"/>
</dbReference>
<dbReference type="InterPro" id="IPR015911">
    <property type="entry name" value="Phosphoglycerate_kinase_CS"/>
</dbReference>
<evidence type="ECO:0000256" key="2">
    <source>
        <dbReference type="ARBA" id="ARBA00004838"/>
    </source>
</evidence>
<feature type="binding site" evidence="13">
    <location>
        <position position="38"/>
    </location>
    <ligand>
        <name>(2R)-3-phosphoglycerate</name>
        <dbReference type="ChEBI" id="CHEBI:58272"/>
    </ligand>
</feature>
<reference evidence="16 17" key="1">
    <citation type="submission" date="2016-10" db="EMBL/GenBank/DDBJ databases">
        <authorList>
            <person name="de Groot N.N."/>
        </authorList>
    </citation>
    <scope>NUCLEOTIDE SEQUENCE [LARGE SCALE GENOMIC DNA]</scope>
    <source>
        <strain evidence="16 17">DSM 2179</strain>
    </source>
</reference>
<dbReference type="Gene3D" id="3.40.50.1260">
    <property type="entry name" value="Phosphoglycerate kinase, N-terminal domain"/>
    <property type="match status" value="2"/>
</dbReference>
<comment type="caution">
    <text evidence="12">Lacks conserved residue(s) required for the propagation of feature annotation.</text>
</comment>
<keyword evidence="17" id="KW-1185">Reference proteome</keyword>
<evidence type="ECO:0000313" key="17">
    <source>
        <dbReference type="Proteomes" id="UP000199662"/>
    </source>
</evidence>
<dbReference type="GO" id="GO:0006094">
    <property type="term" value="P:gluconeogenesis"/>
    <property type="evidence" value="ECO:0007669"/>
    <property type="project" value="TreeGrafter"/>
</dbReference>
<dbReference type="GO" id="GO:0043531">
    <property type="term" value="F:ADP binding"/>
    <property type="evidence" value="ECO:0007669"/>
    <property type="project" value="TreeGrafter"/>
</dbReference>
<dbReference type="PANTHER" id="PTHR11406">
    <property type="entry name" value="PHOSPHOGLYCERATE KINASE"/>
    <property type="match status" value="1"/>
</dbReference>
<dbReference type="SUPFAM" id="SSF53748">
    <property type="entry name" value="Phosphoglycerate kinase"/>
    <property type="match status" value="1"/>
</dbReference>
<comment type="catalytic activity">
    <reaction evidence="1 12 15">
        <text>(2R)-3-phosphoglycerate + ATP = (2R)-3-phospho-glyceroyl phosphate + ADP</text>
        <dbReference type="Rhea" id="RHEA:14801"/>
        <dbReference type="ChEBI" id="CHEBI:30616"/>
        <dbReference type="ChEBI" id="CHEBI:57604"/>
        <dbReference type="ChEBI" id="CHEBI:58272"/>
        <dbReference type="ChEBI" id="CHEBI:456216"/>
        <dbReference type="EC" id="2.7.2.3"/>
    </reaction>
</comment>
<gene>
    <name evidence="12" type="primary">pgk</name>
    <name evidence="16" type="ORF">SAMN05660742_10413</name>
</gene>
<keyword evidence="7 12" id="KW-0808">Transferase</keyword>
<evidence type="ECO:0000256" key="6">
    <source>
        <dbReference type="ARBA" id="ARBA00016471"/>
    </source>
</evidence>
<evidence type="ECO:0000256" key="14">
    <source>
        <dbReference type="PIRSR" id="PIRSR000724-2"/>
    </source>
</evidence>
<keyword evidence="12" id="KW-0963">Cytoplasm</keyword>
<evidence type="ECO:0000256" key="15">
    <source>
        <dbReference type="RuleBase" id="RU000532"/>
    </source>
</evidence>
<comment type="pathway">
    <text evidence="2 12">Carbohydrate degradation; glycolysis; pyruvate from D-glyceraldehyde 3-phosphate: step 2/5.</text>
</comment>
<feature type="binding site" evidence="12">
    <location>
        <position position="120"/>
    </location>
    <ligand>
        <name>substrate</name>
    </ligand>
</feature>
<dbReference type="InterPro" id="IPR001576">
    <property type="entry name" value="Phosphoglycerate_kinase"/>
</dbReference>
<proteinExistence type="inferred from homology"/>
<dbReference type="STRING" id="84035.SAMN05660742_10413"/>
<name>A0A1H6WL48_9FIRM</name>
<accession>A0A1H6WL48</accession>
<feature type="binding site" evidence="13">
    <location>
        <position position="153"/>
    </location>
    <ligand>
        <name>(2R)-3-phosphoglycerate</name>
        <dbReference type="ChEBI" id="CHEBI:58272"/>
    </ligand>
</feature>
<dbReference type="GO" id="GO:0006096">
    <property type="term" value="P:glycolytic process"/>
    <property type="evidence" value="ECO:0007669"/>
    <property type="project" value="UniProtKB-UniRule"/>
</dbReference>
<evidence type="ECO:0000256" key="11">
    <source>
        <dbReference type="ARBA" id="ARBA00023152"/>
    </source>
</evidence>
<evidence type="ECO:0000256" key="12">
    <source>
        <dbReference type="HAMAP-Rule" id="MF_00145"/>
    </source>
</evidence>
<dbReference type="GO" id="GO:0004618">
    <property type="term" value="F:phosphoglycerate kinase activity"/>
    <property type="evidence" value="ECO:0007669"/>
    <property type="project" value="UniProtKB-UniRule"/>
</dbReference>
<dbReference type="Proteomes" id="UP000199662">
    <property type="component" value="Unassembled WGS sequence"/>
</dbReference>
<feature type="binding site" evidence="12 13">
    <location>
        <begin position="61"/>
        <end position="64"/>
    </location>
    <ligand>
        <name>substrate</name>
    </ligand>
</feature>
<dbReference type="RefSeq" id="WP_091829749.1">
    <property type="nucleotide sequence ID" value="NZ_FNZK01000004.1"/>
</dbReference>
<evidence type="ECO:0000256" key="7">
    <source>
        <dbReference type="ARBA" id="ARBA00022679"/>
    </source>
</evidence>
<evidence type="ECO:0000256" key="4">
    <source>
        <dbReference type="ARBA" id="ARBA00011245"/>
    </source>
</evidence>
<keyword evidence="8 12" id="KW-0547">Nucleotide-binding</keyword>
<keyword evidence="11 12" id="KW-0324">Glycolysis</keyword>
<evidence type="ECO:0000256" key="13">
    <source>
        <dbReference type="PIRSR" id="PIRSR000724-1"/>
    </source>
</evidence>
<sequence>MLNKKSLADIDVNGKKVFVRVDYNVPMDEALNITNDARIQATLPTLQYLLDHNAAVILACHLGRPKGERVAKFSVAPVAKRLSEIIGKEVKFASDCVGPEAEKAAAALKPGEILLLENLRYHKEEEKNDPEFSKQLASLADVAVNDAFGVSHRAHASVEGITKYIETVAGLLMEKEIKFVGQAVANPERPFVAIIGGAKVSDKIGVISNLLEKVDTLIIGGGMAHTFDAAKGYEIGKSICEPDKYELALELLKKAEAKGVKVVLPIDLVIADDFAPDANTRIVDVDKVDPEWEALDSGPKTSLLYAEAIKDAKTVVWNGPMGVFEMDAFAKGTEAVAKAVADSSAVSIVGGGDSIAALKKTGLSDKITHISTGGGATLEFLEGKTLPGIAAIANK</sequence>
<comment type="subunit">
    <text evidence="4 12">Monomer.</text>
</comment>
<evidence type="ECO:0000256" key="1">
    <source>
        <dbReference type="ARBA" id="ARBA00000642"/>
    </source>
</evidence>
<dbReference type="PANTHER" id="PTHR11406:SF23">
    <property type="entry name" value="PHOSPHOGLYCERATE KINASE 1, CHLOROPLASTIC-RELATED"/>
    <property type="match status" value="1"/>
</dbReference>
<dbReference type="FunFam" id="3.40.50.1260:FF:000003">
    <property type="entry name" value="Phosphoglycerate kinase"/>
    <property type="match status" value="1"/>
</dbReference>
<dbReference type="GO" id="GO:0005829">
    <property type="term" value="C:cytosol"/>
    <property type="evidence" value="ECO:0007669"/>
    <property type="project" value="TreeGrafter"/>
</dbReference>
<dbReference type="PIRSF" id="PIRSF000724">
    <property type="entry name" value="Pgk"/>
    <property type="match status" value="1"/>
</dbReference>
<feature type="binding site" evidence="12 13">
    <location>
        <begin position="22"/>
        <end position="24"/>
    </location>
    <ligand>
        <name>substrate</name>
    </ligand>
</feature>
<dbReference type="AlphaFoldDB" id="A0A1H6WL48"/>
<dbReference type="UniPathway" id="UPA00109">
    <property type="reaction ID" value="UER00185"/>
</dbReference>
<feature type="binding site" evidence="12">
    <location>
        <position position="153"/>
    </location>
    <ligand>
        <name>substrate</name>
    </ligand>
</feature>
<feature type="binding site" evidence="12 14">
    <location>
        <position position="203"/>
    </location>
    <ligand>
        <name>ATP</name>
        <dbReference type="ChEBI" id="CHEBI:30616"/>
    </ligand>
</feature>
<evidence type="ECO:0000313" key="16">
    <source>
        <dbReference type="EMBL" id="SEJ16456.1"/>
    </source>
</evidence>
<evidence type="ECO:0000256" key="8">
    <source>
        <dbReference type="ARBA" id="ARBA00022741"/>
    </source>
</evidence>
<keyword evidence="9 12" id="KW-0418">Kinase</keyword>
<evidence type="ECO:0000256" key="10">
    <source>
        <dbReference type="ARBA" id="ARBA00022840"/>
    </source>
</evidence>
<feature type="binding site" evidence="13">
    <location>
        <position position="120"/>
    </location>
    <ligand>
        <name>(2R)-3-phosphoglycerate</name>
        <dbReference type="ChEBI" id="CHEBI:58272"/>
    </ligand>
</feature>
<comment type="similarity">
    <text evidence="3 12 15">Belongs to the phosphoglycerate kinase family.</text>
</comment>
<protein>
    <recommendedName>
        <fullName evidence="6 12">Phosphoglycerate kinase</fullName>
        <ecNumber evidence="5 12">2.7.2.3</ecNumber>
    </recommendedName>
</protein>
<evidence type="ECO:0000256" key="3">
    <source>
        <dbReference type="ARBA" id="ARBA00008982"/>
    </source>
</evidence>
<dbReference type="GO" id="GO:0005524">
    <property type="term" value="F:ATP binding"/>
    <property type="evidence" value="ECO:0007669"/>
    <property type="project" value="UniProtKB-KW"/>
</dbReference>
<dbReference type="EMBL" id="FNZK01000004">
    <property type="protein sequence ID" value="SEJ16456.1"/>
    <property type="molecule type" value="Genomic_DNA"/>
</dbReference>
<dbReference type="FunFam" id="3.40.50.1260:FF:000006">
    <property type="entry name" value="Phosphoglycerate kinase"/>
    <property type="match status" value="1"/>
</dbReference>
<feature type="binding site" evidence="12 14">
    <location>
        <position position="325"/>
    </location>
    <ligand>
        <name>ATP</name>
        <dbReference type="ChEBI" id="CHEBI:30616"/>
    </ligand>
</feature>
<dbReference type="PROSITE" id="PS00111">
    <property type="entry name" value="PGLYCERATE_KINASE"/>
    <property type="match status" value="1"/>
</dbReference>
<dbReference type="EC" id="2.7.2.3" evidence="5 12"/>
<dbReference type="InterPro" id="IPR036043">
    <property type="entry name" value="Phosphoglycerate_kinase_sf"/>
</dbReference>
<dbReference type="Pfam" id="PF00162">
    <property type="entry name" value="PGK"/>
    <property type="match status" value="1"/>
</dbReference>
<dbReference type="CDD" id="cd00318">
    <property type="entry name" value="Phosphoglycerate_kinase"/>
    <property type="match status" value="1"/>
</dbReference>
<dbReference type="PRINTS" id="PR00477">
    <property type="entry name" value="PHGLYCKINASE"/>
</dbReference>
<dbReference type="InterPro" id="IPR015824">
    <property type="entry name" value="Phosphoglycerate_kinase_N"/>
</dbReference>